<accession>A0A0A2AHI7</accession>
<gene>
    <name evidence="3" type="ORF">EU98_1799</name>
</gene>
<dbReference type="RefSeq" id="WP_032516430.1">
    <property type="nucleotide sequence ID" value="NZ_JNAO01000013.1"/>
</dbReference>
<organism evidence="3 4">
    <name type="scientific">Prochlorococcus marinus str. MIT 9314</name>
    <dbReference type="NCBI Taxonomy" id="167548"/>
    <lineage>
        <taxon>Bacteria</taxon>
        <taxon>Bacillati</taxon>
        <taxon>Cyanobacteriota</taxon>
        <taxon>Cyanophyceae</taxon>
        <taxon>Synechococcales</taxon>
        <taxon>Prochlorococcaceae</taxon>
        <taxon>Prochlorococcus</taxon>
    </lineage>
</organism>
<comment type="caution">
    <text evidence="3">The sequence shown here is derived from an EMBL/GenBank/DDBJ whole genome shotgun (WGS) entry which is preliminary data.</text>
</comment>
<dbReference type="InterPro" id="IPR011761">
    <property type="entry name" value="ATP-grasp"/>
</dbReference>
<name>A0A0A2AHI7_PROMR</name>
<evidence type="ECO:0000313" key="4">
    <source>
        <dbReference type="Proteomes" id="UP000030533"/>
    </source>
</evidence>
<keyword evidence="1" id="KW-0067">ATP-binding</keyword>
<evidence type="ECO:0000313" key="3">
    <source>
        <dbReference type="EMBL" id="KGG00267.1"/>
    </source>
</evidence>
<sequence length="360" mass="41102">MRVLQLGGAFHQSFFIDELSLNNYHVECLDNIPNNPGHNYAKLSHNISITDIKNIKKVVKKQKFIISSYGSDIAELTRNMIGGENGKQIKLLKKLSARKLLKKVYADQKQPKIKIANLDKQYNEKYLVIKPNISSGSKGISLISSRKEIEKAIKKAKDCSLDGIAIIEEYINNDGNKYYCEGLLINKKVYLVIGCSKSSSKTIKWDGSIQISEDNISTFTNLSYKYLENLLKDSILKMSLEISKFSFAFNIDFFINNKNIIIIEFTTRPGGNLLPLVLEHKYGINHSLSYLSILNGKPQIVYRNNPLFKFDSKITIKISIINYIFSEELEQYKDDNIIILKREYSNQKNSKKIAALIYGN</sequence>
<dbReference type="EMBL" id="JNAO01000013">
    <property type="protein sequence ID" value="KGG00267.1"/>
    <property type="molecule type" value="Genomic_DNA"/>
</dbReference>
<dbReference type="InterPro" id="IPR013815">
    <property type="entry name" value="ATP_grasp_subdomain_1"/>
</dbReference>
<dbReference type="Gene3D" id="3.30.1490.20">
    <property type="entry name" value="ATP-grasp fold, A domain"/>
    <property type="match status" value="1"/>
</dbReference>
<dbReference type="Proteomes" id="UP000030533">
    <property type="component" value="Unassembled WGS sequence"/>
</dbReference>
<evidence type="ECO:0000259" key="2">
    <source>
        <dbReference type="PROSITE" id="PS50975"/>
    </source>
</evidence>
<dbReference type="Gene3D" id="3.30.470.20">
    <property type="entry name" value="ATP-grasp fold, B domain"/>
    <property type="match status" value="1"/>
</dbReference>
<dbReference type="STRING" id="167548.EU98_1799"/>
<dbReference type="GO" id="GO:0046872">
    <property type="term" value="F:metal ion binding"/>
    <property type="evidence" value="ECO:0007669"/>
    <property type="project" value="InterPro"/>
</dbReference>
<dbReference type="AlphaFoldDB" id="A0A0A2AHI7"/>
<reference evidence="4" key="1">
    <citation type="journal article" date="2014" name="Sci. Data">
        <title>Genomes of diverse isolates of the marine cyanobacterium Prochlorococcus.</title>
        <authorList>
            <person name="Biller S."/>
            <person name="Berube P."/>
            <person name="Thompson J."/>
            <person name="Kelly L."/>
            <person name="Roggensack S."/>
            <person name="Awad L."/>
            <person name="Roache-Johnson K."/>
            <person name="Ding H."/>
            <person name="Giovannoni S.J."/>
            <person name="Moore L.R."/>
            <person name="Chisholm S.W."/>
        </authorList>
    </citation>
    <scope>NUCLEOTIDE SEQUENCE [LARGE SCALE GENOMIC DNA]</scope>
    <source>
        <strain evidence="4">MIT 9314</strain>
    </source>
</reference>
<dbReference type="PROSITE" id="PS50975">
    <property type="entry name" value="ATP_GRASP"/>
    <property type="match status" value="1"/>
</dbReference>
<keyword evidence="1" id="KW-0547">Nucleotide-binding</keyword>
<feature type="domain" description="ATP-grasp" evidence="2">
    <location>
        <begin position="99"/>
        <end position="295"/>
    </location>
</feature>
<proteinExistence type="predicted"/>
<dbReference type="SUPFAM" id="SSF56059">
    <property type="entry name" value="Glutathione synthetase ATP-binding domain-like"/>
    <property type="match status" value="1"/>
</dbReference>
<evidence type="ECO:0000256" key="1">
    <source>
        <dbReference type="PROSITE-ProRule" id="PRU00409"/>
    </source>
</evidence>
<dbReference type="GO" id="GO:0005524">
    <property type="term" value="F:ATP binding"/>
    <property type="evidence" value="ECO:0007669"/>
    <property type="project" value="UniProtKB-UniRule"/>
</dbReference>
<dbReference type="eggNOG" id="COG0458">
    <property type="taxonomic scope" value="Bacteria"/>
</dbReference>
<protein>
    <submittedName>
        <fullName evidence="3">Putative carbamoyl-phosphate-synthetase</fullName>
    </submittedName>
</protein>